<feature type="region of interest" description="Disordered" evidence="1">
    <location>
        <begin position="267"/>
        <end position="380"/>
    </location>
</feature>
<dbReference type="GeneID" id="9187368"/>
<dbReference type="Pfam" id="PF04000">
    <property type="entry name" value="Sas10_Utp3"/>
    <property type="match status" value="1"/>
</dbReference>
<dbReference type="GO" id="GO:0032040">
    <property type="term" value="C:small-subunit processome"/>
    <property type="evidence" value="ECO:0007669"/>
    <property type="project" value="TreeGrafter"/>
</dbReference>
<dbReference type="OMA" id="RHTKSER"/>
<dbReference type="HOGENOM" id="CLU_065858_0_0_1"/>
<dbReference type="STRING" id="656061.D5GM41"/>
<feature type="compositionally biased region" description="Basic and acidic residues" evidence="1">
    <location>
        <begin position="270"/>
        <end position="283"/>
    </location>
</feature>
<dbReference type="RefSeq" id="XP_002841393.1">
    <property type="nucleotide sequence ID" value="XM_002841347.1"/>
</dbReference>
<evidence type="ECO:0000313" key="2">
    <source>
        <dbReference type="EMBL" id="CAZ85584.1"/>
    </source>
</evidence>
<dbReference type="PANTHER" id="PTHR13237">
    <property type="entry name" value="SOMETHING ABOUT SILENCING PROTEIN 10-RELATED"/>
    <property type="match status" value="1"/>
</dbReference>
<dbReference type="KEGG" id="tml:GSTUM_00010517001"/>
<proteinExistence type="predicted"/>
<evidence type="ECO:0000256" key="1">
    <source>
        <dbReference type="SAM" id="MobiDB-lite"/>
    </source>
</evidence>
<sequence>MSPPPDLLETLTTLTASLTTTSTSIQSAEFPTLTSPENGISLLGLKNELLLSYVHNIVFLVLVRLRSGTLSNGIGADAVKELVKIRVLLERGVKPLEGKLKYQIDKVIAAASSSMPAGTAPATTKEEIEVRNGKGSGEDSSDEDEDVTANNCDYYPLQEKPRSDVAAASAPVSALTRKELAFRPNPAALVKPSAPALSSSTTNLSDGIYRPPRISATAMPEPNRSAEKGKPPRRKSHMLDEFVMEELSTAPTVESSVGSTIIDSGRVVKTARDRREERERQEYEENNFVRLPKMGKKEARELKRRGGREVNGMGGEDWSGFTGDIERLTKEVDRAGKSARLLEKSRKRKGDGDNEEGGSSRVVGDSFERKKERLSKRRKT</sequence>
<reference evidence="2 3" key="1">
    <citation type="journal article" date="2010" name="Nature">
        <title>Perigord black truffle genome uncovers evolutionary origins and mechanisms of symbiosis.</title>
        <authorList>
            <person name="Martin F."/>
            <person name="Kohler A."/>
            <person name="Murat C."/>
            <person name="Balestrini R."/>
            <person name="Coutinho P.M."/>
            <person name="Jaillon O."/>
            <person name="Montanini B."/>
            <person name="Morin E."/>
            <person name="Noel B."/>
            <person name="Percudani R."/>
            <person name="Porcel B."/>
            <person name="Rubini A."/>
            <person name="Amicucci A."/>
            <person name="Amselem J."/>
            <person name="Anthouard V."/>
            <person name="Arcioni S."/>
            <person name="Artiguenave F."/>
            <person name="Aury J.M."/>
            <person name="Ballario P."/>
            <person name="Bolchi A."/>
            <person name="Brenna A."/>
            <person name="Brun A."/>
            <person name="Buee M."/>
            <person name="Cantarel B."/>
            <person name="Chevalier G."/>
            <person name="Couloux A."/>
            <person name="Da Silva C."/>
            <person name="Denoeud F."/>
            <person name="Duplessis S."/>
            <person name="Ghignone S."/>
            <person name="Hilselberger B."/>
            <person name="Iotti M."/>
            <person name="Marcais B."/>
            <person name="Mello A."/>
            <person name="Miranda M."/>
            <person name="Pacioni G."/>
            <person name="Quesneville H."/>
            <person name="Riccioni C."/>
            <person name="Ruotolo R."/>
            <person name="Splivallo R."/>
            <person name="Stocchi V."/>
            <person name="Tisserant E."/>
            <person name="Viscomi A.R."/>
            <person name="Zambonelli A."/>
            <person name="Zampieri E."/>
            <person name="Henrissat B."/>
            <person name="Lebrun M.H."/>
            <person name="Paolocci F."/>
            <person name="Bonfante P."/>
            <person name="Ottonello S."/>
            <person name="Wincker P."/>
        </authorList>
    </citation>
    <scope>NUCLEOTIDE SEQUENCE [LARGE SCALE GENOMIC DNA]</scope>
    <source>
        <strain evidence="2 3">Mel28</strain>
    </source>
</reference>
<protein>
    <submittedName>
        <fullName evidence="2">(Perigord truffle) hypothetical protein</fullName>
    </submittedName>
</protein>
<evidence type="ECO:0000313" key="3">
    <source>
        <dbReference type="Proteomes" id="UP000006911"/>
    </source>
</evidence>
<feature type="compositionally biased region" description="Basic and acidic residues" evidence="1">
    <location>
        <begin position="324"/>
        <end position="344"/>
    </location>
</feature>
<dbReference type="eggNOG" id="KOG3117">
    <property type="taxonomic scope" value="Eukaryota"/>
</dbReference>
<feature type="region of interest" description="Disordered" evidence="1">
    <location>
        <begin position="191"/>
        <end position="235"/>
    </location>
</feature>
<dbReference type="PANTHER" id="PTHR13237:SF9">
    <property type="entry name" value="NEUROGUIDIN"/>
    <property type="match status" value="1"/>
</dbReference>
<keyword evidence="3" id="KW-1185">Reference proteome</keyword>
<dbReference type="InParanoid" id="D5GM41"/>
<accession>D5GM41</accession>
<feature type="region of interest" description="Disordered" evidence="1">
    <location>
        <begin position="115"/>
        <end position="149"/>
    </location>
</feature>
<dbReference type="InterPro" id="IPR007146">
    <property type="entry name" value="Sas10/Utp3/C1D"/>
</dbReference>
<dbReference type="Proteomes" id="UP000006911">
    <property type="component" value="Unassembled WGS sequence"/>
</dbReference>
<gene>
    <name evidence="2" type="ORF">GSTUM_00010517001</name>
</gene>
<feature type="compositionally biased region" description="Polar residues" evidence="1">
    <location>
        <begin position="196"/>
        <end position="205"/>
    </location>
</feature>
<dbReference type="FunCoup" id="D5GM41">
    <property type="interactions" value="1064"/>
</dbReference>
<dbReference type="EMBL" id="FN430352">
    <property type="protein sequence ID" value="CAZ85584.1"/>
    <property type="molecule type" value="Genomic_DNA"/>
</dbReference>
<name>D5GM41_TUBMM</name>
<organism evidence="2 3">
    <name type="scientific">Tuber melanosporum (strain Mel28)</name>
    <name type="common">Perigord black truffle</name>
    <dbReference type="NCBI Taxonomy" id="656061"/>
    <lineage>
        <taxon>Eukaryota</taxon>
        <taxon>Fungi</taxon>
        <taxon>Dikarya</taxon>
        <taxon>Ascomycota</taxon>
        <taxon>Pezizomycotina</taxon>
        <taxon>Pezizomycetes</taxon>
        <taxon>Pezizales</taxon>
        <taxon>Tuberaceae</taxon>
        <taxon>Tuber</taxon>
    </lineage>
</organism>
<dbReference type="GO" id="GO:0000462">
    <property type="term" value="P:maturation of SSU-rRNA from tricistronic rRNA transcript (SSU-rRNA, 5.8S rRNA, LSU-rRNA)"/>
    <property type="evidence" value="ECO:0007669"/>
    <property type="project" value="TreeGrafter"/>
</dbReference>
<dbReference type="AlphaFoldDB" id="D5GM41"/>